<name>A0A1F4V1X1_UNCKA</name>
<dbReference type="Proteomes" id="UP000177371">
    <property type="component" value="Unassembled WGS sequence"/>
</dbReference>
<dbReference type="AlphaFoldDB" id="A0A1F4V1X1"/>
<dbReference type="EMBL" id="MEUT01000027">
    <property type="protein sequence ID" value="OGC51204.1"/>
    <property type="molecule type" value="Genomic_DNA"/>
</dbReference>
<organism evidence="1 2">
    <name type="scientific">candidate division WWE3 bacterium RBG_16_37_10</name>
    <dbReference type="NCBI Taxonomy" id="1802610"/>
    <lineage>
        <taxon>Bacteria</taxon>
        <taxon>Katanobacteria</taxon>
    </lineage>
</organism>
<sequence>MHSNKFVLVLLVLLLIFSSVNVFQNYLIGQRLLQIHEESKNKITQVSVAPGDAKKSSQEQTEQYTPDTFTVRGVIKKEKIPEELELGEDWYWIYFDEPYLLKNNASGWPQYIDKLQIFQPNDTAFYKIDDYLDSPVEIYGYNSWGYAESSVIQVISIAKL</sequence>
<evidence type="ECO:0000313" key="1">
    <source>
        <dbReference type="EMBL" id="OGC51204.1"/>
    </source>
</evidence>
<accession>A0A1F4V1X1</accession>
<gene>
    <name evidence="1" type="ORF">A2W32_05700</name>
</gene>
<evidence type="ECO:0000313" key="2">
    <source>
        <dbReference type="Proteomes" id="UP000177371"/>
    </source>
</evidence>
<reference evidence="1 2" key="1">
    <citation type="journal article" date="2016" name="Nat. Commun.">
        <title>Thousands of microbial genomes shed light on interconnected biogeochemical processes in an aquifer system.</title>
        <authorList>
            <person name="Anantharaman K."/>
            <person name="Brown C.T."/>
            <person name="Hug L.A."/>
            <person name="Sharon I."/>
            <person name="Castelle C.J."/>
            <person name="Probst A.J."/>
            <person name="Thomas B.C."/>
            <person name="Singh A."/>
            <person name="Wilkins M.J."/>
            <person name="Karaoz U."/>
            <person name="Brodie E.L."/>
            <person name="Williams K.H."/>
            <person name="Hubbard S.S."/>
            <person name="Banfield J.F."/>
        </authorList>
    </citation>
    <scope>NUCLEOTIDE SEQUENCE [LARGE SCALE GENOMIC DNA]</scope>
</reference>
<dbReference type="STRING" id="1802610.A2W32_05700"/>
<proteinExistence type="predicted"/>
<comment type="caution">
    <text evidence="1">The sequence shown here is derived from an EMBL/GenBank/DDBJ whole genome shotgun (WGS) entry which is preliminary data.</text>
</comment>
<protein>
    <submittedName>
        <fullName evidence="1">Uncharacterized protein</fullName>
    </submittedName>
</protein>